<dbReference type="InterPro" id="IPR029044">
    <property type="entry name" value="Nucleotide-diphossugar_trans"/>
</dbReference>
<gene>
    <name evidence="1" type="ORF">COT94_01850</name>
</gene>
<evidence type="ECO:0000313" key="1">
    <source>
        <dbReference type="EMBL" id="PIT96190.1"/>
    </source>
</evidence>
<proteinExistence type="predicted"/>
<accession>A0A2M6WTS3</accession>
<evidence type="ECO:0000313" key="2">
    <source>
        <dbReference type="Proteomes" id="UP000228533"/>
    </source>
</evidence>
<name>A0A2M6WTS3_9BACT</name>
<dbReference type="EMBL" id="PFAM01000012">
    <property type="protein sequence ID" value="PIT96190.1"/>
    <property type="molecule type" value="Genomic_DNA"/>
</dbReference>
<sequence length="257" mass="30009">MKDWQSYINFPIIKENFNRQSNCGLLVVTIAFNNLKTIDLQNKFLKKYLSDDYVYLIVDNSNNSSVSSRIRSYCRDNNISYLRPFFRLYRNASKSHGSALNFIYRSFVKKSTFSYFGFIDHDLYPVKNTSVVKYLTKQPVYGALQERAEKWYLWAGFCFFVKDYLDDKLIDFSPPQADVLDTGGMNYYSLYVGLDKSSLMFPNHKYLKICEGGSVQESNVEFADDWLHTFNASGWLNFTNTTEREKAVSKILDDLLK</sequence>
<comment type="caution">
    <text evidence="1">The sequence shown here is derived from an EMBL/GenBank/DDBJ whole genome shotgun (WGS) entry which is preliminary data.</text>
</comment>
<protein>
    <recommendedName>
        <fullName evidence="3">Glycosyltransferase 2-like domain-containing protein</fullName>
    </recommendedName>
</protein>
<reference evidence="2" key="1">
    <citation type="submission" date="2017-09" db="EMBL/GenBank/DDBJ databases">
        <title>Depth-based differentiation of microbial function through sediment-hosted aquifers and enrichment of novel symbionts in the deep terrestrial subsurface.</title>
        <authorList>
            <person name="Probst A.J."/>
            <person name="Ladd B."/>
            <person name="Jarett J.K."/>
            <person name="Geller-Mcgrath D.E."/>
            <person name="Sieber C.M.K."/>
            <person name="Emerson J.B."/>
            <person name="Anantharaman K."/>
            <person name="Thomas B.C."/>
            <person name="Malmstrom R."/>
            <person name="Stieglmeier M."/>
            <person name="Klingl A."/>
            <person name="Woyke T."/>
            <person name="Ryan C.M."/>
            <person name="Banfield J.F."/>
        </authorList>
    </citation>
    <scope>NUCLEOTIDE SEQUENCE [LARGE SCALE GENOMIC DNA]</scope>
</reference>
<dbReference type="Proteomes" id="UP000228533">
    <property type="component" value="Unassembled WGS sequence"/>
</dbReference>
<dbReference type="AlphaFoldDB" id="A0A2M6WTS3"/>
<dbReference type="SUPFAM" id="SSF53448">
    <property type="entry name" value="Nucleotide-diphospho-sugar transferases"/>
    <property type="match status" value="1"/>
</dbReference>
<evidence type="ECO:0008006" key="3">
    <source>
        <dbReference type="Google" id="ProtNLM"/>
    </source>
</evidence>
<organism evidence="1 2">
    <name type="scientific">Candidatus Falkowbacteria bacterium CG10_big_fil_rev_8_21_14_0_10_37_14</name>
    <dbReference type="NCBI Taxonomy" id="1974561"/>
    <lineage>
        <taxon>Bacteria</taxon>
        <taxon>Candidatus Falkowiibacteriota</taxon>
    </lineage>
</organism>
<dbReference type="Gene3D" id="3.90.550.10">
    <property type="entry name" value="Spore Coat Polysaccharide Biosynthesis Protein SpsA, Chain A"/>
    <property type="match status" value="1"/>
</dbReference>